<evidence type="ECO:0000313" key="1">
    <source>
        <dbReference type="EMBL" id="CAD8092713.1"/>
    </source>
</evidence>
<comment type="caution">
    <text evidence="1">The sequence shown here is derived from an EMBL/GenBank/DDBJ whole genome shotgun (WGS) entry which is preliminary data.</text>
</comment>
<gene>
    <name evidence="1" type="ORF">PSON_ATCC_30995.1.T0590212</name>
</gene>
<evidence type="ECO:0000313" key="2">
    <source>
        <dbReference type="Proteomes" id="UP000692954"/>
    </source>
</evidence>
<dbReference type="AlphaFoldDB" id="A0A8S1NTC9"/>
<keyword evidence="2" id="KW-1185">Reference proteome</keyword>
<organism evidence="1 2">
    <name type="scientific">Paramecium sonneborni</name>
    <dbReference type="NCBI Taxonomy" id="65129"/>
    <lineage>
        <taxon>Eukaryota</taxon>
        <taxon>Sar</taxon>
        <taxon>Alveolata</taxon>
        <taxon>Ciliophora</taxon>
        <taxon>Intramacronucleata</taxon>
        <taxon>Oligohymenophorea</taxon>
        <taxon>Peniculida</taxon>
        <taxon>Parameciidae</taxon>
        <taxon>Paramecium</taxon>
    </lineage>
</organism>
<name>A0A8S1NTC9_9CILI</name>
<accession>A0A8S1NTC9</accession>
<dbReference type="Proteomes" id="UP000692954">
    <property type="component" value="Unassembled WGS sequence"/>
</dbReference>
<dbReference type="EMBL" id="CAJJDN010000059">
    <property type="protein sequence ID" value="CAD8092713.1"/>
    <property type="molecule type" value="Genomic_DNA"/>
</dbReference>
<dbReference type="OrthoDB" id="285371at2759"/>
<reference evidence="1" key="1">
    <citation type="submission" date="2021-01" db="EMBL/GenBank/DDBJ databases">
        <authorList>
            <consortium name="Genoscope - CEA"/>
            <person name="William W."/>
        </authorList>
    </citation>
    <scope>NUCLEOTIDE SEQUENCE</scope>
</reference>
<protein>
    <submittedName>
        <fullName evidence="1">Uncharacterized protein</fullName>
    </submittedName>
</protein>
<proteinExistence type="predicted"/>
<sequence>MFFVYETPDIIDNVQFIKLKNKEGLGQEDHQFIQDLDKSRSEFRQILNHQNIKTLVENRISLLTKKDLLDSYLKTNVDMMRLVLIKIKEHPKFSYNLTINKKQQQYKTESINTAEEACGCEIVMVRYMYLLGFNNAATPHVLRLRYSMLSTPNNIDLNDVQEGLKVISAGWMPFQRLCNVMDDLLHFLVTKQQSLIPELKMTTIFSFKLLIECNMNFFYLEIFRQQKSYENMVRVCKSSYTKLIDAYNRLTQIKDQIQPEILEYCLSGQKYFKVYGIWSILLKNENDILFDRTKNKSYTILTAECYKIANQIMQTAQELSSIKNINEYDQFTLGLIQNVMTPTLSKPLQVYIQSAKQPCQLPDQLLVQVESLDYIDSIKQ</sequence>